<name>A0A7X0MGK5_9SPHI</name>
<dbReference type="RefSeq" id="WP_184622061.1">
    <property type="nucleotide sequence ID" value="NZ_JACHCC010000001.1"/>
</dbReference>
<evidence type="ECO:0000259" key="1">
    <source>
        <dbReference type="Pfam" id="PF12680"/>
    </source>
</evidence>
<sequence length="108" mass="12136">MEKVIQQFIDAINAFDIDAALELFTDDAVIDDESVGESFKNTAGVRKYLDKFFVGYKTVTKLESIEVLDNWHIKAQVDFIGDFGHETGGLNFTFNTNGFINAINAYLD</sequence>
<accession>A0A7X0MGK5</accession>
<keyword evidence="2" id="KW-0413">Isomerase</keyword>
<protein>
    <submittedName>
        <fullName evidence="2">Ketosteroid isomerase-like protein</fullName>
    </submittedName>
</protein>
<dbReference type="EMBL" id="JACHCC010000001">
    <property type="protein sequence ID" value="MBB6498184.1"/>
    <property type="molecule type" value="Genomic_DNA"/>
</dbReference>
<proteinExistence type="predicted"/>
<dbReference type="SUPFAM" id="SSF54427">
    <property type="entry name" value="NTF2-like"/>
    <property type="match status" value="1"/>
</dbReference>
<dbReference type="Gene3D" id="3.10.450.50">
    <property type="match status" value="1"/>
</dbReference>
<gene>
    <name evidence="2" type="ORF">HDF25_000308</name>
</gene>
<feature type="domain" description="SnoaL-like" evidence="1">
    <location>
        <begin position="5"/>
        <end position="60"/>
    </location>
</feature>
<comment type="caution">
    <text evidence="2">The sequence shown here is derived from an EMBL/GenBank/DDBJ whole genome shotgun (WGS) entry which is preliminary data.</text>
</comment>
<dbReference type="InterPro" id="IPR037401">
    <property type="entry name" value="SnoaL-like"/>
</dbReference>
<evidence type="ECO:0000313" key="2">
    <source>
        <dbReference type="EMBL" id="MBB6498184.1"/>
    </source>
</evidence>
<dbReference type="Pfam" id="PF12680">
    <property type="entry name" value="SnoaL_2"/>
    <property type="match status" value="1"/>
</dbReference>
<evidence type="ECO:0000313" key="3">
    <source>
        <dbReference type="Proteomes" id="UP000521017"/>
    </source>
</evidence>
<dbReference type="AlphaFoldDB" id="A0A7X0MGK5"/>
<organism evidence="2 3">
    <name type="scientific">Pedobacter cryoconitis</name>
    <dbReference type="NCBI Taxonomy" id="188932"/>
    <lineage>
        <taxon>Bacteria</taxon>
        <taxon>Pseudomonadati</taxon>
        <taxon>Bacteroidota</taxon>
        <taxon>Sphingobacteriia</taxon>
        <taxon>Sphingobacteriales</taxon>
        <taxon>Sphingobacteriaceae</taxon>
        <taxon>Pedobacter</taxon>
    </lineage>
</organism>
<dbReference type="Proteomes" id="UP000521017">
    <property type="component" value="Unassembled WGS sequence"/>
</dbReference>
<dbReference type="GO" id="GO:0016853">
    <property type="term" value="F:isomerase activity"/>
    <property type="evidence" value="ECO:0007669"/>
    <property type="project" value="UniProtKB-KW"/>
</dbReference>
<reference evidence="2 3" key="1">
    <citation type="submission" date="2020-08" db="EMBL/GenBank/DDBJ databases">
        <title>Genomic Encyclopedia of Type Strains, Phase IV (KMG-V): Genome sequencing to study the core and pangenomes of soil and plant-associated prokaryotes.</title>
        <authorList>
            <person name="Whitman W."/>
        </authorList>
    </citation>
    <scope>NUCLEOTIDE SEQUENCE [LARGE SCALE GENOMIC DNA]</scope>
    <source>
        <strain evidence="2 3">M2T3</strain>
    </source>
</reference>
<dbReference type="InterPro" id="IPR032710">
    <property type="entry name" value="NTF2-like_dom_sf"/>
</dbReference>